<evidence type="ECO:0000259" key="2">
    <source>
        <dbReference type="Pfam" id="PF25800"/>
    </source>
</evidence>
<feature type="region of interest" description="Disordered" evidence="1">
    <location>
        <begin position="631"/>
        <end position="650"/>
    </location>
</feature>
<name>A0A934TV54_9BURK</name>
<accession>A0A934TV54</accession>
<comment type="caution">
    <text evidence="3">The sequence shown here is derived from an EMBL/GenBank/DDBJ whole genome shotgun (WGS) entry which is preliminary data.</text>
</comment>
<dbReference type="InterPro" id="IPR020011">
    <property type="entry name" value="FimV_C"/>
</dbReference>
<reference evidence="3" key="1">
    <citation type="journal article" date="2012" name="J. Microbiol. Biotechnol.">
        <title>Ramlibacter ginsenosidimutans sp. nov., with ginsenoside-converting activity.</title>
        <authorList>
            <person name="Wang L."/>
            <person name="An D.S."/>
            <person name="Kim S.G."/>
            <person name="Jin F.X."/>
            <person name="Kim S.C."/>
            <person name="Lee S.T."/>
            <person name="Im W.T."/>
        </authorList>
    </citation>
    <scope>NUCLEOTIDE SEQUENCE</scope>
    <source>
        <strain evidence="3">KACC 17527</strain>
    </source>
</reference>
<feature type="compositionally biased region" description="Low complexity" evidence="1">
    <location>
        <begin position="851"/>
        <end position="865"/>
    </location>
</feature>
<gene>
    <name evidence="3" type="ORF">JJB11_18260</name>
</gene>
<dbReference type="Gene3D" id="1.20.58.2200">
    <property type="match status" value="1"/>
</dbReference>
<dbReference type="EMBL" id="JAEPWM010000008">
    <property type="protein sequence ID" value="MBK6008049.1"/>
    <property type="molecule type" value="Genomic_DNA"/>
</dbReference>
<feature type="compositionally biased region" description="Low complexity" evidence="1">
    <location>
        <begin position="318"/>
        <end position="333"/>
    </location>
</feature>
<feature type="compositionally biased region" description="Polar residues" evidence="1">
    <location>
        <begin position="641"/>
        <end position="650"/>
    </location>
</feature>
<evidence type="ECO:0000313" key="3">
    <source>
        <dbReference type="EMBL" id="MBK6008049.1"/>
    </source>
</evidence>
<dbReference type="InterPro" id="IPR038440">
    <property type="entry name" value="FimV_C_sf"/>
</dbReference>
<feature type="compositionally biased region" description="Basic and acidic residues" evidence="1">
    <location>
        <begin position="368"/>
        <end position="383"/>
    </location>
</feature>
<feature type="compositionally biased region" description="Low complexity" evidence="1">
    <location>
        <begin position="165"/>
        <end position="223"/>
    </location>
</feature>
<dbReference type="NCBIfam" id="TIGR03504">
    <property type="entry name" value="FimV_Cterm"/>
    <property type="match status" value="1"/>
</dbReference>
<dbReference type="InterPro" id="IPR020012">
    <property type="entry name" value="LysM_FimV"/>
</dbReference>
<dbReference type="Proteomes" id="UP000630528">
    <property type="component" value="Unassembled WGS sequence"/>
</dbReference>
<feature type="compositionally biased region" description="Low complexity" evidence="1">
    <location>
        <begin position="425"/>
        <end position="476"/>
    </location>
</feature>
<feature type="compositionally biased region" description="Low complexity" evidence="1">
    <location>
        <begin position="802"/>
        <end position="819"/>
    </location>
</feature>
<feature type="region of interest" description="Disordered" evidence="1">
    <location>
        <begin position="318"/>
        <end position="476"/>
    </location>
</feature>
<feature type="region of interest" description="Disordered" evidence="1">
    <location>
        <begin position="160"/>
        <end position="232"/>
    </location>
</feature>
<feature type="region of interest" description="Disordered" evidence="1">
    <location>
        <begin position="1"/>
        <end position="20"/>
    </location>
</feature>
<dbReference type="NCBIfam" id="TIGR03505">
    <property type="entry name" value="FimV_core"/>
    <property type="match status" value="1"/>
</dbReference>
<protein>
    <submittedName>
        <fullName evidence="3">Fimbrial protein FimV</fullName>
    </submittedName>
</protein>
<dbReference type="Gene3D" id="3.10.350.10">
    <property type="entry name" value="LysM domain"/>
    <property type="match status" value="1"/>
</dbReference>
<reference evidence="3" key="2">
    <citation type="submission" date="2021-01" db="EMBL/GenBank/DDBJ databases">
        <authorList>
            <person name="Kang M."/>
        </authorList>
    </citation>
    <scope>NUCLEOTIDE SEQUENCE</scope>
    <source>
        <strain evidence="3">KACC 17527</strain>
    </source>
</reference>
<dbReference type="AlphaFoldDB" id="A0A934TV54"/>
<feature type="region of interest" description="Disordered" evidence="1">
    <location>
        <begin position="802"/>
        <end position="865"/>
    </location>
</feature>
<dbReference type="InterPro" id="IPR057840">
    <property type="entry name" value="FimV_N"/>
</dbReference>
<organism evidence="3 4">
    <name type="scientific">Ramlibacter ginsenosidimutans</name>
    <dbReference type="NCBI Taxonomy" id="502333"/>
    <lineage>
        <taxon>Bacteria</taxon>
        <taxon>Pseudomonadati</taxon>
        <taxon>Pseudomonadota</taxon>
        <taxon>Betaproteobacteria</taxon>
        <taxon>Burkholderiales</taxon>
        <taxon>Comamonadaceae</taxon>
        <taxon>Ramlibacter</taxon>
    </lineage>
</organism>
<evidence type="ECO:0000256" key="1">
    <source>
        <dbReference type="SAM" id="MobiDB-lite"/>
    </source>
</evidence>
<feature type="region of interest" description="Disordered" evidence="1">
    <location>
        <begin position="549"/>
        <end position="577"/>
    </location>
</feature>
<dbReference type="InterPro" id="IPR036779">
    <property type="entry name" value="LysM_dom_sf"/>
</dbReference>
<sequence length="987" mass="97889">MKRKMPPDRGVGTPTQSSLPKPRLSALALAAALAFGLASPDVLALALGRVTVRSALGEPLRAEVDVPEISPDEVASLRANIASPDTFRSRGMDYNPALGNVTISLQRRPDGSHFLQLASDRPVNEPFVDVILQARWAAGSVQRDFTMLLDPPALRQGQAPLAAQVTPVPSRSVPVPSVTPRSTAPARAAASASPAEPAAAAPAASTARAPTPAAKPSAAATPSGEGKSVTVKSGDTAGRIAAANKPASVSLDQMLVAMLRANPDAFVAGNVNRLKSGAVLDVPSAEQASAVSPDEAHQTLVVQSRDFNEFRRRLAEGVPTAAAPAASREASGRVQAQVEDKKAPSGPADRLTLSKGSAKGKTPNADQIARERQAQEQEQRVAELNKNIADLNRLSGSTPGAAGGTGTRPGAGVTAPAGMTPPAPASKSASAAAPAAAATAAKPASTPGAAAATAAKPASAPAAAAVTSAKPASAPAAAMAAKPASAPAAAASTPAPAPVAAATTPTPAPAPAAAPAAVTPASAPSAAASAPTTATAPVATAPAATASAAQRAASGGAPAAAAKPAAKRAPPPPEPGLLDDVLENPLVPALGVGLLAVLLGFGFYKMRQKRKTAAVDSSFLESRLQPDSFFGASGGQRIDTAETNNPTGSSMVYSPSQLDAAGDVDPVAEADVYLAYGRDLQAEEILKEALRMNPQRVAIHAKLLEIYAKRRDAKAFEAVAAEAFNLTHGSGPEWDHICDLGHELDPANPMYRGGGQSGAGGAPVAAVAASPARAASPPPYAATVIPDLDLDLDFSLGDDAAPAAAPAPAAAKPAAKPAARPAPAPAPSHDVPPTEPAGLDMPPLEMDFDTPPAAAPAAKPAAAPAAAPKGEMLEFDLAGLSLDLPGEAPAPAPAPAAPAPAAAAPAPAAAAPAAKPAVSLPSMDLDVAPPAAAGGEAESPLATKLALAEEFNAIGDADGARSLAEEVLAEASGDLKSRAQRLLAEIG</sequence>
<proteinExistence type="predicted"/>
<feature type="domain" description="FimV N-terminal" evidence="2">
    <location>
        <begin position="45"/>
        <end position="152"/>
    </location>
</feature>
<dbReference type="Pfam" id="PF25800">
    <property type="entry name" value="FimV_N"/>
    <property type="match status" value="1"/>
</dbReference>
<keyword evidence="4" id="KW-1185">Reference proteome</keyword>
<evidence type="ECO:0000313" key="4">
    <source>
        <dbReference type="Proteomes" id="UP000630528"/>
    </source>
</evidence>
<feature type="compositionally biased region" description="Low complexity" evidence="1">
    <location>
        <begin position="549"/>
        <end position="568"/>
    </location>
</feature>